<dbReference type="PROSITE" id="PS00844">
    <property type="entry name" value="DALA_DALA_LIGASE_2"/>
    <property type="match status" value="1"/>
</dbReference>
<keyword evidence="3 13" id="KW-0436">Ligase</keyword>
<dbReference type="HAMAP" id="MF_00047">
    <property type="entry name" value="Dala_Dala_lig"/>
    <property type="match status" value="1"/>
</dbReference>
<feature type="active site" evidence="14">
    <location>
        <position position="174"/>
    </location>
</feature>
<keyword evidence="6" id="KW-0067">ATP-binding</keyword>
<evidence type="ECO:0000256" key="15">
    <source>
        <dbReference type="PIRSR" id="PIRSR039102-2"/>
    </source>
</evidence>
<comment type="pathway">
    <text evidence="13">Cell wall biogenesis; peptidoglycan biosynthesis.</text>
</comment>
<dbReference type="SUPFAM" id="SSF52440">
    <property type="entry name" value="PreATP-grasp domain"/>
    <property type="match status" value="1"/>
</dbReference>
<dbReference type="Pfam" id="PF01820">
    <property type="entry name" value="Dala_Dala_lig_N"/>
    <property type="match status" value="1"/>
</dbReference>
<dbReference type="NCBIfam" id="NF002527">
    <property type="entry name" value="PRK01966.1-3"/>
    <property type="match status" value="1"/>
</dbReference>
<gene>
    <name evidence="13" type="primary">ddl</name>
    <name evidence="17" type="ORF">C0V70_10490</name>
</gene>
<evidence type="ECO:0000256" key="3">
    <source>
        <dbReference type="ARBA" id="ARBA00022598"/>
    </source>
</evidence>
<proteinExistence type="inferred from homology"/>
<dbReference type="AlphaFoldDB" id="A0A2K9NUT7"/>
<feature type="binding site" evidence="16">
    <location>
        <position position="300"/>
    </location>
    <ligand>
        <name>Mg(2+)</name>
        <dbReference type="ChEBI" id="CHEBI:18420"/>
        <label>1</label>
    </ligand>
</feature>
<evidence type="ECO:0000256" key="2">
    <source>
        <dbReference type="ARBA" id="ARBA00010871"/>
    </source>
</evidence>
<dbReference type="NCBIfam" id="NF002528">
    <property type="entry name" value="PRK01966.1-4"/>
    <property type="match status" value="1"/>
</dbReference>
<evidence type="ECO:0000256" key="12">
    <source>
        <dbReference type="ARBA" id="ARBA00047614"/>
    </source>
</evidence>
<dbReference type="EMBL" id="CP025704">
    <property type="protein sequence ID" value="AUN98524.1"/>
    <property type="molecule type" value="Genomic_DNA"/>
</dbReference>
<evidence type="ECO:0000256" key="1">
    <source>
        <dbReference type="ARBA" id="ARBA00001936"/>
    </source>
</evidence>
<feature type="active site" evidence="14">
    <location>
        <position position="16"/>
    </location>
</feature>
<dbReference type="KEGG" id="bsto:C0V70_10490"/>
<dbReference type="GO" id="GO:0005829">
    <property type="term" value="C:cytosol"/>
    <property type="evidence" value="ECO:0007669"/>
    <property type="project" value="TreeGrafter"/>
</dbReference>
<dbReference type="UniPathway" id="UPA00219"/>
<evidence type="ECO:0000256" key="5">
    <source>
        <dbReference type="ARBA" id="ARBA00022741"/>
    </source>
</evidence>
<feature type="binding site" evidence="15">
    <location>
        <begin position="166"/>
        <end position="168"/>
    </location>
    <ligand>
        <name>ATP</name>
        <dbReference type="ChEBI" id="CHEBI:30616"/>
    </ligand>
</feature>
<evidence type="ECO:0000313" key="17">
    <source>
        <dbReference type="EMBL" id="AUN98524.1"/>
    </source>
</evidence>
<dbReference type="GO" id="GO:0008716">
    <property type="term" value="F:D-alanine-D-alanine ligase activity"/>
    <property type="evidence" value="ECO:0007669"/>
    <property type="project" value="UniProtKB-UniRule"/>
</dbReference>
<keyword evidence="7 16" id="KW-0460">Magnesium</keyword>
<dbReference type="GO" id="GO:0008360">
    <property type="term" value="P:regulation of cell shape"/>
    <property type="evidence" value="ECO:0007669"/>
    <property type="project" value="UniProtKB-KW"/>
</dbReference>
<feature type="binding site" evidence="16">
    <location>
        <position position="302"/>
    </location>
    <ligand>
        <name>Mg(2+)</name>
        <dbReference type="ChEBI" id="CHEBI:18420"/>
        <label>2</label>
    </ligand>
</feature>
<evidence type="ECO:0000256" key="10">
    <source>
        <dbReference type="ARBA" id="ARBA00023211"/>
    </source>
</evidence>
<organism evidence="17 18">
    <name type="scientific">Bacteriovorax stolpii</name>
    <name type="common">Bdellovibrio stolpii</name>
    <dbReference type="NCBI Taxonomy" id="960"/>
    <lineage>
        <taxon>Bacteria</taxon>
        <taxon>Pseudomonadati</taxon>
        <taxon>Bdellovibrionota</taxon>
        <taxon>Bacteriovoracia</taxon>
        <taxon>Bacteriovoracales</taxon>
        <taxon>Bacteriovoracaceae</taxon>
        <taxon>Bacteriovorax</taxon>
    </lineage>
</organism>
<comment type="cofactor">
    <cofactor evidence="16">
        <name>Mg(2+)</name>
        <dbReference type="ChEBI" id="CHEBI:18420"/>
    </cofactor>
    <cofactor evidence="16">
        <name>Mn(2+)</name>
        <dbReference type="ChEBI" id="CHEBI:29035"/>
    </cofactor>
    <text evidence="16">Binds 2 magnesium or manganese ions per subunit.</text>
</comment>
<dbReference type="PANTHER" id="PTHR23132">
    <property type="entry name" value="D-ALANINE--D-ALANINE LIGASE"/>
    <property type="match status" value="1"/>
</dbReference>
<feature type="binding site" evidence="15">
    <location>
        <position position="126"/>
    </location>
    <ligand>
        <name>ATP</name>
        <dbReference type="ChEBI" id="CHEBI:30616"/>
    </ligand>
</feature>
<keyword evidence="9 13" id="KW-0573">Peptidoglycan synthesis</keyword>
<dbReference type="PANTHER" id="PTHR23132:SF25">
    <property type="entry name" value="D-ALANINE--D-ALANINE LIGASE A"/>
    <property type="match status" value="1"/>
</dbReference>
<evidence type="ECO:0000256" key="11">
    <source>
        <dbReference type="ARBA" id="ARBA00023316"/>
    </source>
</evidence>
<dbReference type="InterPro" id="IPR013815">
    <property type="entry name" value="ATP_grasp_subdomain_1"/>
</dbReference>
<keyword evidence="5 15" id="KW-0547">Nucleotide-binding</keyword>
<dbReference type="RefSeq" id="WP_102243815.1">
    <property type="nucleotide sequence ID" value="NZ_CP025704.1"/>
</dbReference>
<feature type="binding site" evidence="15">
    <location>
        <begin position="174"/>
        <end position="175"/>
    </location>
    <ligand>
        <name>ATP</name>
        <dbReference type="ChEBI" id="CHEBI:30616"/>
    </ligand>
</feature>
<comment type="similarity">
    <text evidence="2 13">Belongs to the D-alanine--D-alanine ligase family.</text>
</comment>
<comment type="subcellular location">
    <subcellularLocation>
        <location evidence="13">Cytoplasm</location>
    </subcellularLocation>
</comment>
<keyword evidence="13" id="KW-0963">Cytoplasm</keyword>
<dbReference type="Gene3D" id="3.30.470.20">
    <property type="entry name" value="ATP-grasp fold, B domain"/>
    <property type="match status" value="1"/>
</dbReference>
<dbReference type="GO" id="GO:0071555">
    <property type="term" value="P:cell wall organization"/>
    <property type="evidence" value="ECO:0007669"/>
    <property type="project" value="UniProtKB-KW"/>
</dbReference>
<evidence type="ECO:0000256" key="9">
    <source>
        <dbReference type="ARBA" id="ARBA00022984"/>
    </source>
</evidence>
<dbReference type="InterPro" id="IPR016185">
    <property type="entry name" value="PreATP-grasp_dom_sf"/>
</dbReference>
<dbReference type="PIRSF" id="PIRSF039102">
    <property type="entry name" value="Ddl/VanB"/>
    <property type="match status" value="1"/>
</dbReference>
<comment type="cofactor">
    <cofactor evidence="1">
        <name>Mn(2+)</name>
        <dbReference type="ChEBI" id="CHEBI:29035"/>
    </cofactor>
</comment>
<protein>
    <recommendedName>
        <fullName evidence="13">D-alanine--D-alanine ligase</fullName>
        <ecNumber evidence="13">6.3.2.4</ecNumber>
    </recommendedName>
    <alternativeName>
        <fullName evidence="13">D-Ala-D-Ala ligase</fullName>
    </alternativeName>
    <alternativeName>
        <fullName evidence="13">D-alanylalanine synthetase</fullName>
    </alternativeName>
</protein>
<dbReference type="InterPro" id="IPR000291">
    <property type="entry name" value="D-Ala_lig_Van_CS"/>
</dbReference>
<evidence type="ECO:0000256" key="14">
    <source>
        <dbReference type="PIRSR" id="PIRSR039102-1"/>
    </source>
</evidence>
<evidence type="ECO:0000256" key="7">
    <source>
        <dbReference type="ARBA" id="ARBA00022842"/>
    </source>
</evidence>
<accession>A0A2K9NUT7</accession>
<keyword evidence="8 13" id="KW-0133">Cell shape</keyword>
<keyword evidence="10 16" id="KW-0464">Manganese</keyword>
<dbReference type="Gene3D" id="3.40.50.20">
    <property type="match status" value="1"/>
</dbReference>
<feature type="binding site" evidence="15">
    <location>
        <begin position="299"/>
        <end position="300"/>
    </location>
    <ligand>
        <name>ATP</name>
        <dbReference type="ChEBI" id="CHEBI:30616"/>
    </ligand>
</feature>
<dbReference type="SUPFAM" id="SSF56059">
    <property type="entry name" value="Glutathione synthetase ATP-binding domain-like"/>
    <property type="match status" value="1"/>
</dbReference>
<evidence type="ECO:0000256" key="6">
    <source>
        <dbReference type="ARBA" id="ARBA00022840"/>
    </source>
</evidence>
<dbReference type="GO" id="GO:0046872">
    <property type="term" value="F:metal ion binding"/>
    <property type="evidence" value="ECO:0007669"/>
    <property type="project" value="UniProtKB-KW"/>
</dbReference>
<dbReference type="InterPro" id="IPR011127">
    <property type="entry name" value="Dala_Dala_lig_N"/>
</dbReference>
<dbReference type="GO" id="GO:0009252">
    <property type="term" value="P:peptidoglycan biosynthetic process"/>
    <property type="evidence" value="ECO:0007669"/>
    <property type="project" value="UniProtKB-UniRule"/>
</dbReference>
<dbReference type="EC" id="6.3.2.4" evidence="13"/>
<dbReference type="OrthoDB" id="5288629at2"/>
<evidence type="ECO:0000256" key="16">
    <source>
        <dbReference type="PIRSR" id="PIRSR039102-3"/>
    </source>
</evidence>
<comment type="function">
    <text evidence="13">Cell wall formation.</text>
</comment>
<dbReference type="InterPro" id="IPR005905">
    <property type="entry name" value="D_ala_D_ala"/>
</dbReference>
<dbReference type="InterPro" id="IPR011095">
    <property type="entry name" value="Dala_Dala_lig_C"/>
</dbReference>
<keyword evidence="11 13" id="KW-0961">Cell wall biogenesis/degradation</keyword>
<sequence>MSKKNVLLLFGGSGTEHEVSVVSSKYIEKNLLEIGLYNVIKVEIGQPKSKDKNFYLVNADGSRGESVELNFKRELVGPSFKQEIHYVVPCIHGPPGETGEIQTYLDLISLPYLGCGPEASLISFNKVTSKLWFNALDIPNTPFEFLTNIEDAPKAHRLFDKHGKVFVKAASQGSSVGCYQVFKKDELENALRNAFKYSEYVLVEKMVEARELEISTYEFEGKIHASVPGEINCPSSFYSYEEKYDPNSKTTTEVVAPGLSPEVVEKMRGYAIKAFKALKLRHLSRIDFFYTKDGEIFLNEINTFPGATPISMFPKMMENNGHPYIKFIGDIIKKDIL</sequence>
<feature type="binding site" evidence="15">
    <location>
        <begin position="204"/>
        <end position="211"/>
    </location>
    <ligand>
        <name>ATP</name>
        <dbReference type="ChEBI" id="CHEBI:30616"/>
    </ligand>
</feature>
<feature type="binding site" evidence="16">
    <location>
        <position position="300"/>
    </location>
    <ligand>
        <name>Mg(2+)</name>
        <dbReference type="ChEBI" id="CHEBI:18420"/>
        <label>2</label>
    </ligand>
</feature>
<dbReference type="Gene3D" id="3.30.1490.20">
    <property type="entry name" value="ATP-grasp fold, A domain"/>
    <property type="match status" value="1"/>
</dbReference>
<evidence type="ECO:0000313" key="18">
    <source>
        <dbReference type="Proteomes" id="UP000235584"/>
    </source>
</evidence>
<evidence type="ECO:0000256" key="13">
    <source>
        <dbReference type="HAMAP-Rule" id="MF_00047"/>
    </source>
</evidence>
<name>A0A2K9NUT7_BACTC</name>
<keyword evidence="4 16" id="KW-0479">Metal-binding</keyword>
<dbReference type="Proteomes" id="UP000235584">
    <property type="component" value="Chromosome"/>
</dbReference>
<feature type="binding site" evidence="16">
    <location>
        <position position="287"/>
    </location>
    <ligand>
        <name>Mg(2+)</name>
        <dbReference type="ChEBI" id="CHEBI:18420"/>
        <label>1</label>
    </ligand>
</feature>
<keyword evidence="18" id="KW-1185">Reference proteome</keyword>
<dbReference type="GO" id="GO:0005524">
    <property type="term" value="F:ATP binding"/>
    <property type="evidence" value="ECO:0007669"/>
    <property type="project" value="UniProtKB-UniRule"/>
</dbReference>
<dbReference type="Pfam" id="PF07478">
    <property type="entry name" value="Dala_Dala_lig_C"/>
    <property type="match status" value="1"/>
</dbReference>
<dbReference type="NCBIfam" id="TIGR01205">
    <property type="entry name" value="D_ala_D_alaTIGR"/>
    <property type="match status" value="1"/>
</dbReference>
<dbReference type="PROSITE" id="PS50975">
    <property type="entry name" value="ATP_GRASP"/>
    <property type="match status" value="1"/>
</dbReference>
<reference evidence="17 18" key="1">
    <citation type="submission" date="2018-01" db="EMBL/GenBank/DDBJ databases">
        <title>Complete genome sequence of Bacteriovorax stolpii DSM12778.</title>
        <authorList>
            <person name="Tang B."/>
            <person name="Chang J."/>
        </authorList>
    </citation>
    <scope>NUCLEOTIDE SEQUENCE [LARGE SCALE GENOMIC DNA]</scope>
    <source>
        <strain evidence="17 18">DSM 12778</strain>
    </source>
</reference>
<comment type="catalytic activity">
    <reaction evidence="12 13">
        <text>2 D-alanine + ATP = D-alanyl-D-alanine + ADP + phosphate + H(+)</text>
        <dbReference type="Rhea" id="RHEA:11224"/>
        <dbReference type="ChEBI" id="CHEBI:15378"/>
        <dbReference type="ChEBI" id="CHEBI:30616"/>
        <dbReference type="ChEBI" id="CHEBI:43474"/>
        <dbReference type="ChEBI" id="CHEBI:57416"/>
        <dbReference type="ChEBI" id="CHEBI:57822"/>
        <dbReference type="ChEBI" id="CHEBI:456216"/>
        <dbReference type="EC" id="6.3.2.4"/>
    </reaction>
</comment>
<feature type="active site" evidence="14">
    <location>
        <position position="311"/>
    </location>
</feature>
<dbReference type="InterPro" id="IPR011761">
    <property type="entry name" value="ATP-grasp"/>
</dbReference>
<evidence type="ECO:0000256" key="4">
    <source>
        <dbReference type="ARBA" id="ARBA00022723"/>
    </source>
</evidence>
<evidence type="ECO:0000256" key="8">
    <source>
        <dbReference type="ARBA" id="ARBA00022960"/>
    </source>
</evidence>